<name>A0ACC2NFF1_9HYME</name>
<dbReference type="EMBL" id="CM056743">
    <property type="protein sequence ID" value="KAJ8668982.1"/>
    <property type="molecule type" value="Genomic_DNA"/>
</dbReference>
<evidence type="ECO:0000313" key="1">
    <source>
        <dbReference type="EMBL" id="KAJ8668982.1"/>
    </source>
</evidence>
<accession>A0ACC2NFF1</accession>
<comment type="caution">
    <text evidence="1">The sequence shown here is derived from an EMBL/GenBank/DDBJ whole genome shotgun (WGS) entry which is preliminary data.</text>
</comment>
<organism evidence="1 2">
    <name type="scientific">Eretmocerus hayati</name>
    <dbReference type="NCBI Taxonomy" id="131215"/>
    <lineage>
        <taxon>Eukaryota</taxon>
        <taxon>Metazoa</taxon>
        <taxon>Ecdysozoa</taxon>
        <taxon>Arthropoda</taxon>
        <taxon>Hexapoda</taxon>
        <taxon>Insecta</taxon>
        <taxon>Pterygota</taxon>
        <taxon>Neoptera</taxon>
        <taxon>Endopterygota</taxon>
        <taxon>Hymenoptera</taxon>
        <taxon>Apocrita</taxon>
        <taxon>Proctotrupomorpha</taxon>
        <taxon>Chalcidoidea</taxon>
        <taxon>Aphelinidae</taxon>
        <taxon>Aphelininae</taxon>
        <taxon>Eretmocerus</taxon>
    </lineage>
</organism>
<reference evidence="1" key="1">
    <citation type="submission" date="2023-04" db="EMBL/GenBank/DDBJ databases">
        <title>A chromosome-level genome assembly of the parasitoid wasp Eretmocerus hayati.</title>
        <authorList>
            <person name="Zhong Y."/>
            <person name="Liu S."/>
            <person name="Liu Y."/>
        </authorList>
    </citation>
    <scope>NUCLEOTIDE SEQUENCE</scope>
    <source>
        <strain evidence="1">ZJU_SS_LIU_2023</strain>
    </source>
</reference>
<evidence type="ECO:0000313" key="2">
    <source>
        <dbReference type="Proteomes" id="UP001239111"/>
    </source>
</evidence>
<protein>
    <submittedName>
        <fullName evidence="1">Uncharacterized protein</fullName>
    </submittedName>
</protein>
<proteinExistence type="predicted"/>
<gene>
    <name evidence="1" type="ORF">QAD02_000241</name>
</gene>
<dbReference type="Proteomes" id="UP001239111">
    <property type="component" value="Chromosome 3"/>
</dbReference>
<keyword evidence="2" id="KW-1185">Reference proteome</keyword>
<sequence length="241" mass="27209">MMDILVIWVIFYSYHVFQAWGDETSTIPCSANRKDLGVDGREEPLNNWIGLAEESTELVYSVATQMSTEISDDPQDSESSDTIQLDDDVIKQIEREESVKSVAKKEEMNKLLYEAGTSKSQRVSATISEDQESSKDELLLLKRQLDSLSLELRRYDYLNVLRVKGVPTHEAGPCNGFDDEISPFCGISRRQAVANNEAIDVNACNRVIEINSELRRILGEIDRVRTREPNCKGPGNFQKDA</sequence>